<comment type="cofactor">
    <cofactor evidence="1">
        <name>Mg(2+)</name>
        <dbReference type="ChEBI" id="CHEBI:18420"/>
    </cofactor>
</comment>
<dbReference type="GO" id="GO:0046872">
    <property type="term" value="F:metal ion binding"/>
    <property type="evidence" value="ECO:0007669"/>
    <property type="project" value="UniProtKB-KW"/>
</dbReference>
<gene>
    <name evidence="7" type="ORF">CUN49_19490</name>
</gene>
<feature type="domain" description="Alpha-D-phosphohexomutase alpha/beta/alpha" evidence="6">
    <location>
        <begin position="3"/>
        <end position="75"/>
    </location>
</feature>
<proteinExistence type="predicted"/>
<name>A0A2M8P696_9CHLR</name>
<dbReference type="InterPro" id="IPR005845">
    <property type="entry name" value="A-D-PHexomutase_a/b/a-II"/>
</dbReference>
<keyword evidence="5" id="KW-0413">Isomerase</keyword>
<dbReference type="Pfam" id="PF02879">
    <property type="entry name" value="PGM_PMM_II"/>
    <property type="match status" value="1"/>
</dbReference>
<dbReference type="AlphaFoldDB" id="A0A2M8P696"/>
<keyword evidence="4" id="KW-0460">Magnesium</keyword>
<evidence type="ECO:0000313" key="7">
    <source>
        <dbReference type="EMBL" id="PJF33071.1"/>
    </source>
</evidence>
<dbReference type="PANTHER" id="PTHR43771">
    <property type="entry name" value="PHOSPHOMANNOMUTASE"/>
    <property type="match status" value="1"/>
</dbReference>
<sequence>NSLSGVFMQPVYEQLGVEVICLYCEPDGTFPNHLPNPEDPETTKDLERAVLENGADLGIGFDGDADRCGIIDENGHHIAADRLLALLA</sequence>
<dbReference type="EMBL" id="PGTM01001144">
    <property type="protein sequence ID" value="PJF33071.1"/>
    <property type="molecule type" value="Genomic_DNA"/>
</dbReference>
<evidence type="ECO:0000256" key="2">
    <source>
        <dbReference type="ARBA" id="ARBA00022553"/>
    </source>
</evidence>
<feature type="non-terminal residue" evidence="7">
    <location>
        <position position="1"/>
    </location>
</feature>
<reference evidence="7 8" key="1">
    <citation type="submission" date="2017-11" db="EMBL/GenBank/DDBJ databases">
        <title>Evolution of Phototrophy in the Chloroflexi Phylum Driven by Horizontal Gene Transfer.</title>
        <authorList>
            <person name="Ward L.M."/>
            <person name="Hemp J."/>
            <person name="Shih P.M."/>
            <person name="Mcglynn S.E."/>
            <person name="Fischer W."/>
        </authorList>
    </citation>
    <scope>NUCLEOTIDE SEQUENCE [LARGE SCALE GENOMIC DNA]</scope>
    <source>
        <strain evidence="7">JP3_13</strain>
    </source>
</reference>
<evidence type="ECO:0000259" key="6">
    <source>
        <dbReference type="Pfam" id="PF02879"/>
    </source>
</evidence>
<keyword evidence="3" id="KW-0479">Metal-binding</keyword>
<keyword evidence="2" id="KW-0597">Phosphoprotein</keyword>
<dbReference type="InterPro" id="IPR005841">
    <property type="entry name" value="Alpha-D-phosphohexomutase_SF"/>
</dbReference>
<evidence type="ECO:0000313" key="8">
    <source>
        <dbReference type="Proteomes" id="UP000229681"/>
    </source>
</evidence>
<dbReference type="GO" id="GO:0005975">
    <property type="term" value="P:carbohydrate metabolic process"/>
    <property type="evidence" value="ECO:0007669"/>
    <property type="project" value="InterPro"/>
</dbReference>
<evidence type="ECO:0000256" key="5">
    <source>
        <dbReference type="ARBA" id="ARBA00023235"/>
    </source>
</evidence>
<accession>A0A2M8P696</accession>
<dbReference type="InterPro" id="IPR016055">
    <property type="entry name" value="A-D-PHexomutase_a/b/a-I/II/III"/>
</dbReference>
<dbReference type="SUPFAM" id="SSF53738">
    <property type="entry name" value="Phosphoglucomutase, first 3 domains"/>
    <property type="match status" value="1"/>
</dbReference>
<dbReference type="Gene3D" id="3.40.120.10">
    <property type="entry name" value="Alpha-D-Glucose-1,6-Bisphosphate, subunit A, domain 3"/>
    <property type="match status" value="2"/>
</dbReference>
<evidence type="ECO:0000256" key="4">
    <source>
        <dbReference type="ARBA" id="ARBA00022842"/>
    </source>
</evidence>
<protein>
    <submittedName>
        <fullName evidence="7">Phosphomannomutase</fullName>
    </submittedName>
</protein>
<dbReference type="Proteomes" id="UP000229681">
    <property type="component" value="Unassembled WGS sequence"/>
</dbReference>
<organism evidence="7 8">
    <name type="scientific">Candidatus Thermofonsia Clade 1 bacterium</name>
    <dbReference type="NCBI Taxonomy" id="2364210"/>
    <lineage>
        <taxon>Bacteria</taxon>
        <taxon>Bacillati</taxon>
        <taxon>Chloroflexota</taxon>
        <taxon>Candidatus Thermofontia</taxon>
        <taxon>Candidatus Thermofonsia Clade 1</taxon>
    </lineage>
</organism>
<evidence type="ECO:0000256" key="1">
    <source>
        <dbReference type="ARBA" id="ARBA00001946"/>
    </source>
</evidence>
<comment type="caution">
    <text evidence="7">The sequence shown here is derived from an EMBL/GenBank/DDBJ whole genome shotgun (WGS) entry which is preliminary data.</text>
</comment>
<dbReference type="PRINTS" id="PR00509">
    <property type="entry name" value="PGMPMM"/>
</dbReference>
<feature type="non-terminal residue" evidence="7">
    <location>
        <position position="88"/>
    </location>
</feature>
<dbReference type="PANTHER" id="PTHR43771:SF1">
    <property type="entry name" value="PHOSPHOMANNOMUTASE"/>
    <property type="match status" value="1"/>
</dbReference>
<dbReference type="GO" id="GO:0016868">
    <property type="term" value="F:intramolecular phosphotransferase activity"/>
    <property type="evidence" value="ECO:0007669"/>
    <property type="project" value="InterPro"/>
</dbReference>
<evidence type="ECO:0000256" key="3">
    <source>
        <dbReference type="ARBA" id="ARBA00022723"/>
    </source>
</evidence>